<name>A0ABW9G4E3_9GAMM</name>
<dbReference type="InterPro" id="IPR003439">
    <property type="entry name" value="ABC_transporter-like_ATP-bd"/>
</dbReference>
<dbReference type="SUPFAM" id="SSF52540">
    <property type="entry name" value="P-loop containing nucleoside triphosphate hydrolases"/>
    <property type="match status" value="1"/>
</dbReference>
<evidence type="ECO:0000313" key="6">
    <source>
        <dbReference type="Proteomes" id="UP001629953"/>
    </source>
</evidence>
<proteinExistence type="predicted"/>
<dbReference type="InterPro" id="IPR003593">
    <property type="entry name" value="AAA+_ATPase"/>
</dbReference>
<dbReference type="GO" id="GO:0005524">
    <property type="term" value="F:ATP binding"/>
    <property type="evidence" value="ECO:0007669"/>
    <property type="project" value="UniProtKB-KW"/>
</dbReference>
<dbReference type="InterPro" id="IPR051782">
    <property type="entry name" value="ABC_Transporter_VariousFunc"/>
</dbReference>
<dbReference type="RefSeq" id="WP_408622490.1">
    <property type="nucleotide sequence ID" value="NZ_JBEQCT010000001.1"/>
</dbReference>
<dbReference type="Gene3D" id="3.40.50.300">
    <property type="entry name" value="P-loop containing nucleotide triphosphate hydrolases"/>
    <property type="match status" value="1"/>
</dbReference>
<evidence type="ECO:0000256" key="1">
    <source>
        <dbReference type="ARBA" id="ARBA00022448"/>
    </source>
</evidence>
<gene>
    <name evidence="5" type="ORF">ABUE30_04575</name>
</gene>
<dbReference type="PROSITE" id="PS50893">
    <property type="entry name" value="ABC_TRANSPORTER_2"/>
    <property type="match status" value="1"/>
</dbReference>
<dbReference type="PANTHER" id="PTHR42939:SF1">
    <property type="entry name" value="ABC TRANSPORTER ATP-BINDING PROTEIN ALBC-RELATED"/>
    <property type="match status" value="1"/>
</dbReference>
<feature type="domain" description="ABC transporter" evidence="4">
    <location>
        <begin position="4"/>
        <end position="202"/>
    </location>
</feature>
<keyword evidence="1" id="KW-0813">Transport</keyword>
<keyword evidence="6" id="KW-1185">Reference proteome</keyword>
<sequence length="202" mass="22854">MDLLEVSNISVTFGKKIIFDNFNYIFRPGVTLVTGQNGVGKSTLLSVVSTTTSPDNGEVSYQVAGIKKPFDIIKDGIFVPDKPDFYQFMTIKEFFKLIKKIKNLSFDFYENAIFEEFSLKKHLNTPLRELSFGTKKKIFLLVALTVDSPVIILDEPTNGLDSESHEILVKHLNISRQAGHIIIMSSHDTNFTKNFNDEIINL</sequence>
<dbReference type="Pfam" id="PF00005">
    <property type="entry name" value="ABC_tran"/>
    <property type="match status" value="1"/>
</dbReference>
<keyword evidence="2" id="KW-0547">Nucleotide-binding</keyword>
<comment type="caution">
    <text evidence="5">The sequence shown here is derived from an EMBL/GenBank/DDBJ whole genome shotgun (WGS) entry which is preliminary data.</text>
</comment>
<evidence type="ECO:0000256" key="3">
    <source>
        <dbReference type="ARBA" id="ARBA00022840"/>
    </source>
</evidence>
<accession>A0ABW9G4E3</accession>
<dbReference type="Proteomes" id="UP001629953">
    <property type="component" value="Unassembled WGS sequence"/>
</dbReference>
<protein>
    <submittedName>
        <fullName evidence="5">ABC transporter ATP-binding protein</fullName>
    </submittedName>
</protein>
<evidence type="ECO:0000256" key="2">
    <source>
        <dbReference type="ARBA" id="ARBA00022741"/>
    </source>
</evidence>
<dbReference type="InterPro" id="IPR027417">
    <property type="entry name" value="P-loop_NTPase"/>
</dbReference>
<keyword evidence="3 5" id="KW-0067">ATP-binding</keyword>
<evidence type="ECO:0000259" key="4">
    <source>
        <dbReference type="PROSITE" id="PS50893"/>
    </source>
</evidence>
<reference evidence="5 6" key="1">
    <citation type="journal article" date="2013" name="Int. J. Syst. Evol. Microbiol.">
        <title>Celerinatantimonas yamalensis sp. nov., a cold-adapted diazotrophic bacterium from a cold permafrost brine.</title>
        <authorList>
            <person name="Shcherbakova V."/>
            <person name="Chuvilskaya N."/>
            <person name="Rivkina E."/>
            <person name="Demidov N."/>
            <person name="Uchaeva V."/>
            <person name="Suetin S."/>
            <person name="Suzina N."/>
            <person name="Gilichinsky D."/>
        </authorList>
    </citation>
    <scope>NUCLEOTIDE SEQUENCE [LARGE SCALE GENOMIC DNA]</scope>
    <source>
        <strain evidence="5 6">C7</strain>
    </source>
</reference>
<evidence type="ECO:0000313" key="5">
    <source>
        <dbReference type="EMBL" id="MFM2484347.1"/>
    </source>
</evidence>
<dbReference type="PANTHER" id="PTHR42939">
    <property type="entry name" value="ABC TRANSPORTER ATP-BINDING PROTEIN ALBC-RELATED"/>
    <property type="match status" value="1"/>
</dbReference>
<dbReference type="SMART" id="SM00382">
    <property type="entry name" value="AAA"/>
    <property type="match status" value="1"/>
</dbReference>
<organism evidence="5 6">
    <name type="scientific">Celerinatantimonas yamalensis</name>
    <dbReference type="NCBI Taxonomy" id="559956"/>
    <lineage>
        <taxon>Bacteria</taxon>
        <taxon>Pseudomonadati</taxon>
        <taxon>Pseudomonadota</taxon>
        <taxon>Gammaproteobacteria</taxon>
        <taxon>Celerinatantimonadaceae</taxon>
        <taxon>Celerinatantimonas</taxon>
    </lineage>
</organism>
<dbReference type="EMBL" id="JBEQCT010000001">
    <property type="protein sequence ID" value="MFM2484347.1"/>
    <property type="molecule type" value="Genomic_DNA"/>
</dbReference>